<keyword evidence="2" id="KW-0732">Signal</keyword>
<organism evidence="3 4">
    <name type="scientific">Candidatus Avipropionibacterium avicola</name>
    <dbReference type="NCBI Taxonomy" id="2840701"/>
    <lineage>
        <taxon>Bacteria</taxon>
        <taxon>Bacillati</taxon>
        <taxon>Actinomycetota</taxon>
        <taxon>Actinomycetes</taxon>
        <taxon>Propionibacteriales</taxon>
        <taxon>Propionibacteriaceae</taxon>
        <taxon>Propionibacteriaceae incertae sedis</taxon>
        <taxon>Candidatus Avipropionibacterium</taxon>
    </lineage>
</organism>
<evidence type="ECO:0000313" key="4">
    <source>
        <dbReference type="Proteomes" id="UP000886842"/>
    </source>
</evidence>
<name>A0A9D1H0C9_9ACTN</name>
<sequence>MKKISMVRGLVAVSSLSLALTIAGCSGSAEESTTPPPAATTTEASTQPSTGGEPTESTSSEPTEQGAEPTEVKVGEKFTDPDTDDVIEIIKVIRDFDSEEQADVIADGGEVVLVQVKVSPGEKYGGAVSEGAFQISWDGDEFWSNKTRLVTEDLEAADLEAFDRISRRDGGSQTGWIAFVVDERTDSYQLQYTRDAAKVIGSDETIDEFVKEIEIPSA</sequence>
<accession>A0A9D1H0C9</accession>
<evidence type="ECO:0000313" key="3">
    <source>
        <dbReference type="EMBL" id="HIT76100.1"/>
    </source>
</evidence>
<feature type="compositionally biased region" description="Low complexity" evidence="1">
    <location>
        <begin position="28"/>
        <end position="64"/>
    </location>
</feature>
<feature type="compositionally biased region" description="Basic and acidic residues" evidence="1">
    <location>
        <begin position="70"/>
        <end position="80"/>
    </location>
</feature>
<comment type="caution">
    <text evidence="3">The sequence shown here is derived from an EMBL/GenBank/DDBJ whole genome shotgun (WGS) entry which is preliminary data.</text>
</comment>
<evidence type="ECO:0000256" key="1">
    <source>
        <dbReference type="SAM" id="MobiDB-lite"/>
    </source>
</evidence>
<evidence type="ECO:0000256" key="2">
    <source>
        <dbReference type="SAM" id="SignalP"/>
    </source>
</evidence>
<proteinExistence type="predicted"/>
<dbReference type="EMBL" id="DVLP01000322">
    <property type="protein sequence ID" value="HIT76100.1"/>
    <property type="molecule type" value="Genomic_DNA"/>
</dbReference>
<protein>
    <submittedName>
        <fullName evidence="3">Transcriptional regulator</fullName>
    </submittedName>
</protein>
<dbReference type="PROSITE" id="PS51257">
    <property type="entry name" value="PROKAR_LIPOPROTEIN"/>
    <property type="match status" value="1"/>
</dbReference>
<reference evidence="3" key="1">
    <citation type="submission" date="2020-10" db="EMBL/GenBank/DDBJ databases">
        <authorList>
            <person name="Gilroy R."/>
        </authorList>
    </citation>
    <scope>NUCLEOTIDE SEQUENCE</scope>
    <source>
        <strain evidence="3">ChiGjej1B1-24693</strain>
    </source>
</reference>
<feature type="region of interest" description="Disordered" evidence="1">
    <location>
        <begin position="25"/>
        <end position="80"/>
    </location>
</feature>
<reference evidence="3" key="2">
    <citation type="journal article" date="2021" name="PeerJ">
        <title>Extensive microbial diversity within the chicken gut microbiome revealed by metagenomics and culture.</title>
        <authorList>
            <person name="Gilroy R."/>
            <person name="Ravi A."/>
            <person name="Getino M."/>
            <person name="Pursley I."/>
            <person name="Horton D.L."/>
            <person name="Alikhan N.F."/>
            <person name="Baker D."/>
            <person name="Gharbi K."/>
            <person name="Hall N."/>
            <person name="Watson M."/>
            <person name="Adriaenssens E.M."/>
            <person name="Foster-Nyarko E."/>
            <person name="Jarju S."/>
            <person name="Secka A."/>
            <person name="Antonio M."/>
            <person name="Oren A."/>
            <person name="Chaudhuri R.R."/>
            <person name="La Ragione R."/>
            <person name="Hildebrand F."/>
            <person name="Pallen M.J."/>
        </authorList>
    </citation>
    <scope>NUCLEOTIDE SEQUENCE</scope>
    <source>
        <strain evidence="3">ChiGjej1B1-24693</strain>
    </source>
</reference>
<dbReference type="Proteomes" id="UP000886842">
    <property type="component" value="Unassembled WGS sequence"/>
</dbReference>
<feature type="chain" id="PRO_5038627966" evidence="2">
    <location>
        <begin position="20"/>
        <end position="218"/>
    </location>
</feature>
<gene>
    <name evidence="3" type="ORF">IAA98_10975</name>
</gene>
<dbReference type="AlphaFoldDB" id="A0A9D1H0C9"/>
<feature type="signal peptide" evidence="2">
    <location>
        <begin position="1"/>
        <end position="19"/>
    </location>
</feature>